<gene>
    <name evidence="1" type="ORF">N0V84_003782</name>
</gene>
<dbReference type="Proteomes" id="UP001140502">
    <property type="component" value="Unassembled WGS sequence"/>
</dbReference>
<accession>A0A9W9BRT3</accession>
<dbReference type="EMBL" id="JAPEUR010000057">
    <property type="protein sequence ID" value="KAJ4324658.1"/>
    <property type="molecule type" value="Genomic_DNA"/>
</dbReference>
<name>A0A9W9BRT3_9HYPO</name>
<dbReference type="Gene3D" id="3.80.10.10">
    <property type="entry name" value="Ribonuclease Inhibitor"/>
    <property type="match status" value="1"/>
</dbReference>
<dbReference type="OrthoDB" id="2520703at2759"/>
<dbReference type="AlphaFoldDB" id="A0A9W9BRT3"/>
<evidence type="ECO:0000313" key="1">
    <source>
        <dbReference type="EMBL" id="KAJ4324658.1"/>
    </source>
</evidence>
<dbReference type="InterPro" id="IPR032675">
    <property type="entry name" value="LRR_dom_sf"/>
</dbReference>
<reference evidence="1" key="1">
    <citation type="submission" date="2022-10" db="EMBL/GenBank/DDBJ databases">
        <title>Tapping the CABI collections for fungal endophytes: first genome assemblies for Collariella, Neodidymelliopsis, Ascochyta clinopodiicola, Didymella pomorum, Didymosphaeria variabile, Neocosmospora piperis and Neocucurbitaria cava.</title>
        <authorList>
            <person name="Hill R."/>
        </authorList>
    </citation>
    <scope>NUCLEOTIDE SEQUENCE</scope>
    <source>
        <strain evidence="1">IMI 366586</strain>
    </source>
</reference>
<comment type="caution">
    <text evidence="1">The sequence shown here is derived from an EMBL/GenBank/DDBJ whole genome shotgun (WGS) entry which is preliminary data.</text>
</comment>
<keyword evidence="2" id="KW-1185">Reference proteome</keyword>
<dbReference type="SUPFAM" id="SSF52047">
    <property type="entry name" value="RNI-like"/>
    <property type="match status" value="1"/>
</dbReference>
<proteinExistence type="predicted"/>
<evidence type="ECO:0000313" key="2">
    <source>
        <dbReference type="Proteomes" id="UP001140502"/>
    </source>
</evidence>
<sequence length="333" mass="38699">MWILSGRPDLEMTFKADRYDDTELAGEDVEALKDYELGQTGTYANYRLQHLEEVRIRTGDCTDSNTPIDDLEPVLLHPSLKTLRLLGVNWLAGPINKLKFPNKPCNLEYLELKECLFDHLSVENILTRCKKLKWLSMETADARRHDLSIDDTEWDIDLSKIGNAPRRLGHNLESFNLHTIEFDNWGSSEGRLGSLRNLKALQHLKVVLNNFTGRVRYPWETDQEQEIPLAEALPPMIETLHLHWDDEYYSHREYKGFCDNINGAVFKLLMAVDGFPNLRKISIERYGGKRQNGELEWDKSVDGWEVEVTQEHLWKRYSSSGCMRTLVYLTKTI</sequence>
<protein>
    <submittedName>
        <fullName evidence="1">Uncharacterized protein</fullName>
    </submittedName>
</protein>
<organism evidence="1 2">
    <name type="scientific">Fusarium piperis</name>
    <dbReference type="NCBI Taxonomy" id="1435070"/>
    <lineage>
        <taxon>Eukaryota</taxon>
        <taxon>Fungi</taxon>
        <taxon>Dikarya</taxon>
        <taxon>Ascomycota</taxon>
        <taxon>Pezizomycotina</taxon>
        <taxon>Sordariomycetes</taxon>
        <taxon>Hypocreomycetidae</taxon>
        <taxon>Hypocreales</taxon>
        <taxon>Nectriaceae</taxon>
        <taxon>Fusarium</taxon>
        <taxon>Fusarium solani species complex</taxon>
    </lineage>
</organism>